<keyword evidence="2" id="KW-0808">Transferase</keyword>
<organism evidence="2 3">
    <name type="scientific">Butyrivibrio proteoclasticus (strain ATCC 51982 / DSM 14932 / B316)</name>
    <name type="common">Clostridium proteoclasticum</name>
    <dbReference type="NCBI Taxonomy" id="515622"/>
    <lineage>
        <taxon>Bacteria</taxon>
        <taxon>Bacillati</taxon>
        <taxon>Bacillota</taxon>
        <taxon>Clostridia</taxon>
        <taxon>Lachnospirales</taxon>
        <taxon>Lachnospiraceae</taxon>
        <taxon>Butyrivibrio</taxon>
    </lineage>
</organism>
<dbReference type="Proteomes" id="UP000001299">
    <property type="component" value="Chromosome 1"/>
</dbReference>
<name>E0RZN3_BUTPB</name>
<proteinExistence type="predicted"/>
<dbReference type="InterPro" id="IPR007345">
    <property type="entry name" value="Polysacch_pyruvyl_Trfase"/>
</dbReference>
<dbReference type="PANTHER" id="PTHR36836">
    <property type="entry name" value="COLANIC ACID BIOSYNTHESIS PROTEIN WCAK"/>
    <property type="match status" value="1"/>
</dbReference>
<evidence type="ECO:0000313" key="3">
    <source>
        <dbReference type="Proteomes" id="UP000001299"/>
    </source>
</evidence>
<dbReference type="PANTHER" id="PTHR36836:SF1">
    <property type="entry name" value="COLANIC ACID BIOSYNTHESIS PROTEIN WCAK"/>
    <property type="match status" value="1"/>
</dbReference>
<protein>
    <submittedName>
        <fullName evidence="2">Polysaccharide pyruvyl transferase</fullName>
    </submittedName>
</protein>
<dbReference type="GO" id="GO:0016740">
    <property type="term" value="F:transferase activity"/>
    <property type="evidence" value="ECO:0007669"/>
    <property type="project" value="UniProtKB-KW"/>
</dbReference>
<accession>E0RZN3</accession>
<feature type="domain" description="Polysaccharide pyruvyl transferase" evidence="1">
    <location>
        <begin position="18"/>
        <end position="318"/>
    </location>
</feature>
<dbReference type="eggNOG" id="COG2327">
    <property type="taxonomic scope" value="Bacteria"/>
</dbReference>
<dbReference type="AlphaFoldDB" id="E0RZN3"/>
<evidence type="ECO:0000313" key="2">
    <source>
        <dbReference type="EMBL" id="ADL35149.1"/>
    </source>
</evidence>
<dbReference type="KEGG" id="bpb:bpr_I2416"/>
<reference evidence="2 3" key="1">
    <citation type="journal article" date="2010" name="PLoS ONE">
        <title>The glycobiome of the rumen bacterium Butyrivibrio proteoclasticus B316(T) highlights adaptation to a polysaccharide-rich environment.</title>
        <authorList>
            <person name="Kelly W.J."/>
            <person name="Leahy S.C."/>
            <person name="Altermann E."/>
            <person name="Yeoman C.J."/>
            <person name="Dunne J.C."/>
            <person name="Kong Z."/>
            <person name="Pacheco D.M."/>
            <person name="Li D."/>
            <person name="Noel S.J."/>
            <person name="Moon C.D."/>
            <person name="Cookson A.L."/>
            <person name="Attwood G.T."/>
        </authorList>
    </citation>
    <scope>NUCLEOTIDE SEQUENCE [LARGE SCALE GENOMIC DNA]</scope>
    <source>
        <strain evidence="3">ATCC 51982 / DSM 14932 / B316</strain>
    </source>
</reference>
<gene>
    <name evidence="2" type="ordered locus">bpr_I2416</name>
</gene>
<dbReference type="Pfam" id="PF04230">
    <property type="entry name" value="PS_pyruv_trans"/>
    <property type="match status" value="1"/>
</dbReference>
<dbReference type="HOGENOM" id="CLU_039510_1_0_9"/>
<dbReference type="STRING" id="515622.bpr_I2416"/>
<evidence type="ECO:0000259" key="1">
    <source>
        <dbReference type="Pfam" id="PF04230"/>
    </source>
</evidence>
<sequence length="387" mass="43648">MKKEYNVSIIGLEIENDNLGCVALTLSFINILEQIGKELGASINITAISYSDKQYECNDIIRKFDVIRVHPKSFSFWSQLKHNFKEADLVFDFTLGDSFSDIYGADRYIKTNLLKDFAEKYNVRFILGPQTYGPYNSAWSRRWAKRIIKKAYKVYSRDKQSADVIKQMCDREATVVTDVAFGLTYTAKELEQSGKIKVALNPSGLLWKGGYTSNNQFNLSIDYQEYCKKILSEVTSNANYDVYLIPHVGGGNHGGENDYEICQKLHELFPNTHVVAKSNSPIEIKSYIAAMDILIAARMHATVAGVSAGVATIPVAYSRKFMGLYDNIGYGYVLDARKLDTEKAVRQTMEWISGYKELQMAAESSRASVQDKLNDFSGNLLDIFKAI</sequence>
<keyword evidence="3" id="KW-1185">Reference proteome</keyword>
<dbReference type="RefSeq" id="WP_013281802.1">
    <property type="nucleotide sequence ID" value="NC_014387.1"/>
</dbReference>
<dbReference type="EMBL" id="CP001810">
    <property type="protein sequence ID" value="ADL35149.1"/>
    <property type="molecule type" value="Genomic_DNA"/>
</dbReference>